<dbReference type="Proteomes" id="UP000029015">
    <property type="component" value="Unassembled WGS sequence"/>
</dbReference>
<proteinExistence type="inferred from homology"/>
<dbReference type="EMBL" id="JGYK01000001">
    <property type="protein sequence ID" value="KFI40109.1"/>
    <property type="molecule type" value="Genomic_DNA"/>
</dbReference>
<organism evidence="6 7">
    <name type="scientific">Bifidobacterium actinocoloniiforme DSM 22766</name>
    <dbReference type="NCBI Taxonomy" id="1437605"/>
    <lineage>
        <taxon>Bacteria</taxon>
        <taxon>Bacillati</taxon>
        <taxon>Actinomycetota</taxon>
        <taxon>Actinomycetes</taxon>
        <taxon>Bifidobacteriales</taxon>
        <taxon>Bifidobacteriaceae</taxon>
        <taxon>Bifidobacterium</taxon>
    </lineage>
</organism>
<feature type="domain" description="Type I restriction modification DNA specificity" evidence="5">
    <location>
        <begin position="69"/>
        <end position="175"/>
    </location>
</feature>
<dbReference type="GO" id="GO:0003677">
    <property type="term" value="F:DNA binding"/>
    <property type="evidence" value="ECO:0007669"/>
    <property type="project" value="UniProtKB-KW"/>
</dbReference>
<dbReference type="InterPro" id="IPR044946">
    <property type="entry name" value="Restrct_endonuc_typeI_TRD_sf"/>
</dbReference>
<comment type="subunit">
    <text evidence="4">The methyltransferase is composed of M and S polypeptides.</text>
</comment>
<comment type="caution">
    <text evidence="6">The sequence shown here is derived from an EMBL/GenBank/DDBJ whole genome shotgun (WGS) entry which is preliminary data.</text>
</comment>
<keyword evidence="2" id="KW-0680">Restriction system</keyword>
<keyword evidence="7" id="KW-1185">Reference proteome</keyword>
<dbReference type="SUPFAM" id="SSF116734">
    <property type="entry name" value="DNA methylase specificity domain"/>
    <property type="match status" value="1"/>
</dbReference>
<dbReference type="Gene3D" id="3.90.220.20">
    <property type="entry name" value="DNA methylase specificity domains"/>
    <property type="match status" value="1"/>
</dbReference>
<protein>
    <recommendedName>
        <fullName evidence="5">Type I restriction modification DNA specificity domain-containing protein</fullName>
    </recommendedName>
</protein>
<dbReference type="AlphaFoldDB" id="A0A086Z0Q9"/>
<dbReference type="STRING" id="1437605.AB656_02660"/>
<dbReference type="RefSeq" id="WP_052201412.1">
    <property type="nucleotide sequence ID" value="NZ_CP011786.1"/>
</dbReference>
<dbReference type="PANTHER" id="PTHR43140">
    <property type="entry name" value="TYPE-1 RESTRICTION ENZYME ECOKI SPECIFICITY PROTEIN"/>
    <property type="match status" value="1"/>
</dbReference>
<name>A0A086Z0Q9_9BIFI</name>
<comment type="similarity">
    <text evidence="1">Belongs to the type-I restriction system S methylase family.</text>
</comment>
<evidence type="ECO:0000256" key="2">
    <source>
        <dbReference type="ARBA" id="ARBA00022747"/>
    </source>
</evidence>
<evidence type="ECO:0000256" key="3">
    <source>
        <dbReference type="ARBA" id="ARBA00023125"/>
    </source>
</evidence>
<evidence type="ECO:0000259" key="5">
    <source>
        <dbReference type="Pfam" id="PF01420"/>
    </source>
</evidence>
<reference evidence="6 7" key="1">
    <citation type="submission" date="2014-03" db="EMBL/GenBank/DDBJ databases">
        <title>Genomics of Bifidobacteria.</title>
        <authorList>
            <person name="Ventura M."/>
            <person name="Milani C."/>
            <person name="Lugli G.A."/>
        </authorList>
    </citation>
    <scope>NUCLEOTIDE SEQUENCE [LARGE SCALE GENOMIC DNA]</scope>
    <source>
        <strain evidence="6 7">DSM 22766</strain>
    </source>
</reference>
<gene>
    <name evidence="6" type="ORF">BACT_0811</name>
</gene>
<evidence type="ECO:0000256" key="1">
    <source>
        <dbReference type="ARBA" id="ARBA00010923"/>
    </source>
</evidence>
<dbReference type="PANTHER" id="PTHR43140:SF1">
    <property type="entry name" value="TYPE I RESTRICTION ENZYME ECOKI SPECIFICITY SUBUNIT"/>
    <property type="match status" value="1"/>
</dbReference>
<dbReference type="GO" id="GO:0009307">
    <property type="term" value="P:DNA restriction-modification system"/>
    <property type="evidence" value="ECO:0007669"/>
    <property type="project" value="UniProtKB-KW"/>
</dbReference>
<dbReference type="CDD" id="cd17291">
    <property type="entry name" value="RMtype1_S_MgeORF438P-TRD-CR_like"/>
    <property type="match status" value="1"/>
</dbReference>
<dbReference type="InterPro" id="IPR000055">
    <property type="entry name" value="Restrct_endonuc_typeI_TRD"/>
</dbReference>
<accession>A0A086Z0Q9</accession>
<evidence type="ECO:0000256" key="4">
    <source>
        <dbReference type="ARBA" id="ARBA00038652"/>
    </source>
</evidence>
<evidence type="ECO:0000313" key="6">
    <source>
        <dbReference type="EMBL" id="KFI40109.1"/>
    </source>
</evidence>
<dbReference type="InterPro" id="IPR051212">
    <property type="entry name" value="Type-I_RE_S_subunit"/>
</dbReference>
<dbReference type="KEGG" id="bact:AB656_02660"/>
<dbReference type="PATRIC" id="fig|1437605.7.peg.547"/>
<sequence length="196" mass="22475">MSRINDLIQELCPDGVEFKPLASLGRRNHGTQITAGRMRQLANQPGPLRIFAGGETIADVREDCVPQKDIINEPSIIVKSRGHIGFSYYDKPFTHKSELWSYSLQDSCVDQKFVYYFLLTKVNRLQQLAESTSVKIPQLSVKDTDDLPIPVPPLEVQKEIVRILDSFTSLEAELEMRHKQYEYYRDQLLTFKELGA</sequence>
<keyword evidence="3" id="KW-0238">DNA-binding</keyword>
<dbReference type="eggNOG" id="COG0732">
    <property type="taxonomic scope" value="Bacteria"/>
</dbReference>
<dbReference type="OrthoDB" id="3197085at2"/>
<evidence type="ECO:0000313" key="7">
    <source>
        <dbReference type="Proteomes" id="UP000029015"/>
    </source>
</evidence>
<dbReference type="Pfam" id="PF01420">
    <property type="entry name" value="Methylase_S"/>
    <property type="match status" value="1"/>
</dbReference>